<sequence length="305" mass="35154">MIKTVRLFGAWLSEKGFFMTEELLAYKRMPLWTAETMPEAVKRKHNTKEGTWGKITVLKGRLKFVEMSEEGEELAEHIFEAGQDNPFAQPQAWHRVEALTDDLEWYLEFYCRPEDYFPKKYGSNPVHSEVLEAMHTVRPGRALDLGCGQGRNALFLAKQGFEVTAVDQNELALEILRSIVEQEDLDLPVGSYDINSASLTQTYDLIVSTVVLMFLQAERIPDIIRNMQEHTALGGYNLIVCAMDTEDFPCSVPFPFTFKEGELAEYYKDWELVKYNENLGHLHRRDENGNRIQLRFATMLAKKVQ</sequence>
<dbReference type="SUPFAM" id="SSF53335">
    <property type="entry name" value="S-adenosyl-L-methionine-dependent methyltransferases"/>
    <property type="match status" value="1"/>
</dbReference>
<dbReference type="EMBL" id="AEWZ01000001">
    <property type="protein sequence ID" value="EGC25734.1"/>
    <property type="molecule type" value="Genomic_DNA"/>
</dbReference>
<dbReference type="Pfam" id="PF03848">
    <property type="entry name" value="TehB"/>
    <property type="match status" value="1"/>
</dbReference>
<name>A0ABC9PFT7_STRSA</name>
<dbReference type="InterPro" id="IPR029063">
    <property type="entry name" value="SAM-dependent_MTases_sf"/>
</dbReference>
<reference evidence="3 4" key="1">
    <citation type="submission" date="2011-01" db="EMBL/GenBank/DDBJ databases">
        <authorList>
            <person name="Muzny D."/>
            <person name="Qin X."/>
            <person name="Buhay C."/>
            <person name="Dugan-Rocha S."/>
            <person name="Ding Y."/>
            <person name="Chen G."/>
            <person name="Hawes A."/>
            <person name="Holder M."/>
            <person name="Jhangiani S."/>
            <person name="Johnson A."/>
            <person name="Khan Z."/>
            <person name="Li Z."/>
            <person name="Liu W."/>
            <person name="Liu X."/>
            <person name="Perez L."/>
            <person name="Shen H."/>
            <person name="Wang Q."/>
            <person name="Watt J."/>
            <person name="Xi L."/>
            <person name="Xin Y."/>
            <person name="Zhou J."/>
            <person name="Deng J."/>
            <person name="Jiang H."/>
            <person name="Liu Y."/>
            <person name="Qu J."/>
            <person name="Song X.-Z."/>
            <person name="Zhang L."/>
            <person name="Villasana D."/>
            <person name="Johnson A."/>
            <person name="Liu J."/>
            <person name="Liyanage D."/>
            <person name="Lorensuhewa L."/>
            <person name="Robinson T."/>
            <person name="Song A."/>
            <person name="Song B.-B."/>
            <person name="Dinh H."/>
            <person name="Thornton R."/>
            <person name="Coyle M."/>
            <person name="Francisco L."/>
            <person name="Jackson L."/>
            <person name="Javaid M."/>
            <person name="Korchina V."/>
            <person name="Kovar C."/>
            <person name="Mata R."/>
            <person name="Mathew T."/>
            <person name="Ngo R."/>
            <person name="Nguyen L."/>
            <person name="Nguyen N."/>
            <person name="Okwuonu G."/>
            <person name="Ongeri F."/>
            <person name="Pham C."/>
            <person name="Simmons D."/>
            <person name="Wilczek-Boney K."/>
            <person name="Hale W."/>
            <person name="Jakkamsetti A."/>
            <person name="Pham P."/>
            <person name="Ruth R."/>
            <person name="San Lucas F."/>
            <person name="Warren J."/>
            <person name="Zhang J."/>
            <person name="Zhao Z."/>
            <person name="Zhou C."/>
            <person name="Zhu D."/>
            <person name="Lee S."/>
            <person name="Bess C."/>
            <person name="Blankenburg K."/>
            <person name="Forbes L."/>
            <person name="Fu Q."/>
            <person name="Gubbala S."/>
            <person name="Hirani K."/>
            <person name="Jayaseelan J.C."/>
            <person name="Lara F."/>
            <person name="Munidasa M."/>
            <person name="Palculict T."/>
            <person name="Patil S."/>
            <person name="Pu L.-L."/>
            <person name="Saada N."/>
            <person name="Tang L."/>
            <person name="Weissenberger G."/>
            <person name="Zhu Y."/>
            <person name="Hemphill L."/>
            <person name="Shang Y."/>
            <person name="Youmans B."/>
            <person name="Ayvaz T."/>
            <person name="Ross M."/>
            <person name="Santibanez J."/>
            <person name="Aqrawi P."/>
            <person name="Gross S."/>
            <person name="Joshi V."/>
            <person name="Fowler G."/>
            <person name="Nazareth L."/>
            <person name="Reid J."/>
            <person name="Worley K."/>
            <person name="Petrosino J."/>
            <person name="Highlander S."/>
            <person name="Gibbs R."/>
        </authorList>
    </citation>
    <scope>NUCLEOTIDE SEQUENCE [LARGE SCALE GENOMIC DNA]</scope>
    <source>
        <strain evidence="3 4">SK405</strain>
    </source>
</reference>
<organism evidence="3 4">
    <name type="scientific">Streptococcus sanguinis SK405</name>
    <dbReference type="NCBI Taxonomy" id="888817"/>
    <lineage>
        <taxon>Bacteria</taxon>
        <taxon>Bacillati</taxon>
        <taxon>Bacillota</taxon>
        <taxon>Bacilli</taxon>
        <taxon>Lactobacillales</taxon>
        <taxon>Streptococcaceae</taxon>
        <taxon>Streptococcus</taxon>
    </lineage>
</organism>
<dbReference type="Pfam" id="PF09313">
    <property type="entry name" value="TehB-like"/>
    <property type="match status" value="1"/>
</dbReference>
<dbReference type="CDD" id="cd02440">
    <property type="entry name" value="AdoMet_MTases"/>
    <property type="match status" value="1"/>
</dbReference>
<gene>
    <name evidence="3" type="primary">tehB</name>
    <name evidence="3" type="ORF">HMPREF9390_0201</name>
</gene>
<dbReference type="PIRSF" id="PIRSF005215">
    <property type="entry name" value="TehB"/>
    <property type="match status" value="1"/>
</dbReference>
<dbReference type="NCBIfam" id="NF008405">
    <property type="entry name" value="PRK11207.1"/>
    <property type="match status" value="1"/>
</dbReference>
<dbReference type="InterPro" id="IPR014431">
    <property type="entry name" value="Tellurite-R_TehB-2"/>
</dbReference>
<feature type="domain" description="TehB/YeaR-like" evidence="2">
    <location>
        <begin position="27"/>
        <end position="107"/>
    </location>
</feature>
<dbReference type="Gene3D" id="2.60.120.10">
    <property type="entry name" value="Jelly Rolls"/>
    <property type="match status" value="1"/>
</dbReference>
<feature type="domain" description="Tellurite resistance methyltransferase TehB-like" evidence="1">
    <location>
        <begin position="109"/>
        <end position="300"/>
    </location>
</feature>
<comment type="caution">
    <text evidence="3">The sequence shown here is derived from an EMBL/GenBank/DDBJ whole genome shotgun (WGS) entry which is preliminary data.</text>
</comment>
<evidence type="ECO:0000313" key="3">
    <source>
        <dbReference type="EMBL" id="EGC25734.1"/>
    </source>
</evidence>
<evidence type="ECO:0000259" key="1">
    <source>
        <dbReference type="Pfam" id="PF03848"/>
    </source>
</evidence>
<dbReference type="Proteomes" id="UP000003857">
    <property type="component" value="Unassembled WGS sequence"/>
</dbReference>
<dbReference type="SUPFAM" id="SSF51197">
    <property type="entry name" value="Clavaminate synthase-like"/>
    <property type="match status" value="1"/>
</dbReference>
<dbReference type="InterPro" id="IPR004537">
    <property type="entry name" value="Tellurite-R_MeTrfase_TehB"/>
</dbReference>
<dbReference type="Gene3D" id="3.40.50.150">
    <property type="entry name" value="Vaccinia Virus protein VP39"/>
    <property type="match status" value="1"/>
</dbReference>
<dbReference type="AlphaFoldDB" id="A0ABC9PFT7"/>
<evidence type="ECO:0000313" key="4">
    <source>
        <dbReference type="Proteomes" id="UP000003857"/>
    </source>
</evidence>
<dbReference type="PANTHER" id="PTHR43861">
    <property type="entry name" value="TRANS-ACONITATE 2-METHYLTRANSFERASE-RELATED"/>
    <property type="match status" value="1"/>
</dbReference>
<dbReference type="InterPro" id="IPR015392">
    <property type="entry name" value="TehB/YeaR-like_dom"/>
</dbReference>
<dbReference type="InterPro" id="IPR014710">
    <property type="entry name" value="RmlC-like_jellyroll"/>
</dbReference>
<proteinExistence type="predicted"/>
<dbReference type="NCBIfam" id="TIGR00477">
    <property type="entry name" value="tehB"/>
    <property type="match status" value="1"/>
</dbReference>
<accession>A0ABC9PFT7</accession>
<dbReference type="NCBIfam" id="NF008992">
    <property type="entry name" value="PRK12335.1"/>
    <property type="match status" value="1"/>
</dbReference>
<evidence type="ECO:0000259" key="2">
    <source>
        <dbReference type="Pfam" id="PF09313"/>
    </source>
</evidence>
<protein>
    <submittedName>
        <fullName evidence="3">Tellurite resistance protein TehB</fullName>
    </submittedName>
</protein>
<dbReference type="InterPro" id="IPR015985">
    <property type="entry name" value="TehB-like_dom"/>
</dbReference>